<accession>A0A382GAU7</accession>
<gene>
    <name evidence="1" type="ORF">METZ01_LOCUS224789</name>
</gene>
<organism evidence="1">
    <name type="scientific">marine metagenome</name>
    <dbReference type="NCBI Taxonomy" id="408172"/>
    <lineage>
        <taxon>unclassified sequences</taxon>
        <taxon>metagenomes</taxon>
        <taxon>ecological metagenomes</taxon>
    </lineage>
</organism>
<sequence length="107" mass="12639">MEIDNINYDINFRDMPSVMCNDFVFDNVKLHTCVLHYNCEKTYPVGRMHKGIFILRGDDKEHNGDCNPIHSIDKLIEDNELTEVFDSFEIQSKNKKYKHYCVYGTNI</sequence>
<evidence type="ECO:0000313" key="1">
    <source>
        <dbReference type="EMBL" id="SVB71935.1"/>
    </source>
</evidence>
<dbReference type="EMBL" id="UINC01054344">
    <property type="protein sequence ID" value="SVB71935.1"/>
    <property type="molecule type" value="Genomic_DNA"/>
</dbReference>
<protein>
    <submittedName>
        <fullName evidence="1">Uncharacterized protein</fullName>
    </submittedName>
</protein>
<reference evidence="1" key="1">
    <citation type="submission" date="2018-05" db="EMBL/GenBank/DDBJ databases">
        <authorList>
            <person name="Lanie J.A."/>
            <person name="Ng W.-L."/>
            <person name="Kazmierczak K.M."/>
            <person name="Andrzejewski T.M."/>
            <person name="Davidsen T.M."/>
            <person name="Wayne K.J."/>
            <person name="Tettelin H."/>
            <person name="Glass J.I."/>
            <person name="Rusch D."/>
            <person name="Podicherti R."/>
            <person name="Tsui H.-C.T."/>
            <person name="Winkler M.E."/>
        </authorList>
    </citation>
    <scope>NUCLEOTIDE SEQUENCE</scope>
</reference>
<name>A0A382GAU7_9ZZZZ</name>
<proteinExistence type="predicted"/>
<dbReference type="AlphaFoldDB" id="A0A382GAU7"/>